<dbReference type="Proteomes" id="UP000018466">
    <property type="component" value="Unassembled WGS sequence"/>
</dbReference>
<organism evidence="2 3">
    <name type="scientific">Stomatobaculum longum</name>
    <dbReference type="NCBI Taxonomy" id="796942"/>
    <lineage>
        <taxon>Bacteria</taxon>
        <taxon>Bacillati</taxon>
        <taxon>Bacillota</taxon>
        <taxon>Clostridia</taxon>
        <taxon>Lachnospirales</taxon>
        <taxon>Lachnospiraceae</taxon>
        <taxon>Stomatobaculum</taxon>
    </lineage>
</organism>
<dbReference type="GeneID" id="86940596"/>
<name>A0AA36Y5F4_9FIRM</name>
<keyword evidence="1" id="KW-1133">Transmembrane helix</keyword>
<evidence type="ECO:0000256" key="1">
    <source>
        <dbReference type="SAM" id="Phobius"/>
    </source>
</evidence>
<reference evidence="2 3" key="1">
    <citation type="submission" date="2011-10" db="EMBL/GenBank/DDBJ databases">
        <title>The Genome Sequence of Lachnospiraceae bacterium ACC2.</title>
        <authorList>
            <consortium name="The Broad Institute Genome Sequencing Platform"/>
            <person name="Earl A."/>
            <person name="Ward D."/>
            <person name="Feldgarden M."/>
            <person name="Gevers D."/>
            <person name="Sizova M."/>
            <person name="Hazen A."/>
            <person name="Epstein S."/>
            <person name="Young S.K."/>
            <person name="Zeng Q."/>
            <person name="Gargeya S."/>
            <person name="Fitzgerald M."/>
            <person name="Haas B."/>
            <person name="Abouelleil A."/>
            <person name="Alvarado L."/>
            <person name="Arachchi H.M."/>
            <person name="Berlin A."/>
            <person name="Brown A."/>
            <person name="Chapman S.B."/>
            <person name="Chen Z."/>
            <person name="Dunbar C."/>
            <person name="Freedman E."/>
            <person name="Gearin G."/>
            <person name="Goldberg J."/>
            <person name="Griggs A."/>
            <person name="Gujja S."/>
            <person name="Heiman D."/>
            <person name="Howarth C."/>
            <person name="Larson L."/>
            <person name="Lui A."/>
            <person name="MacDonald P.J.P."/>
            <person name="Montmayeur A."/>
            <person name="Murphy C."/>
            <person name="Neiman D."/>
            <person name="Pearson M."/>
            <person name="Priest M."/>
            <person name="Roberts A."/>
            <person name="Saif S."/>
            <person name="Shea T."/>
            <person name="Shenoy N."/>
            <person name="Sisk P."/>
            <person name="Stolte C."/>
            <person name="Sykes S."/>
            <person name="Wortman J."/>
            <person name="Nusbaum C."/>
            <person name="Birren B."/>
        </authorList>
    </citation>
    <scope>NUCLEOTIDE SEQUENCE [LARGE SCALE GENOMIC DNA]</scope>
    <source>
        <strain evidence="2 3">ACC2</strain>
    </source>
</reference>
<dbReference type="AlphaFoldDB" id="A0AA36Y5F4"/>
<dbReference type="RefSeq" id="WP_009532654.1">
    <property type="nucleotide sequence ID" value="NZ_JH590862.1"/>
</dbReference>
<keyword evidence="1" id="KW-0812">Transmembrane</keyword>
<accession>A0AA36Y5F4</accession>
<protein>
    <recommendedName>
        <fullName evidence="4">FeoB-associated Cys-rich membrane protein</fullName>
    </recommendedName>
</protein>
<keyword evidence="3" id="KW-1185">Reference proteome</keyword>
<feature type="transmembrane region" description="Helical" evidence="1">
    <location>
        <begin position="6"/>
        <end position="28"/>
    </location>
</feature>
<evidence type="ECO:0000313" key="2">
    <source>
        <dbReference type="EMBL" id="EHO17222.1"/>
    </source>
</evidence>
<keyword evidence="1" id="KW-0472">Membrane</keyword>
<gene>
    <name evidence="2" type="ORF">HMPREF9623_00821</name>
</gene>
<evidence type="ECO:0008006" key="4">
    <source>
        <dbReference type="Google" id="ProtNLM"/>
    </source>
</evidence>
<proteinExistence type="predicted"/>
<sequence length="80" mass="8381">MADGTNIYTTLLALAILLGIVLITRFILRHGSHQHSTGCCGSCSSCGAGCTSSFSSEKKDFDRIMGEDTVSRTGGEADHA</sequence>
<dbReference type="EMBL" id="AGEL01000006">
    <property type="protein sequence ID" value="EHO17222.1"/>
    <property type="molecule type" value="Genomic_DNA"/>
</dbReference>
<evidence type="ECO:0000313" key="3">
    <source>
        <dbReference type="Proteomes" id="UP000018466"/>
    </source>
</evidence>
<comment type="caution">
    <text evidence="2">The sequence shown here is derived from an EMBL/GenBank/DDBJ whole genome shotgun (WGS) entry which is preliminary data.</text>
</comment>